<dbReference type="Proteomes" id="UP000054783">
    <property type="component" value="Unassembled WGS sequence"/>
</dbReference>
<dbReference type="AlphaFoldDB" id="A0A0V1A725"/>
<reference evidence="1 2" key="1">
    <citation type="submission" date="2015-01" db="EMBL/GenBank/DDBJ databases">
        <title>Evolution of Trichinella species and genotypes.</title>
        <authorList>
            <person name="Korhonen P.K."/>
            <person name="Edoardo P."/>
            <person name="Giuseppe L.R."/>
            <person name="Gasser R.B."/>
        </authorList>
    </citation>
    <scope>NUCLEOTIDE SEQUENCE [LARGE SCALE GENOMIC DNA]</scope>
    <source>
        <strain evidence="1">ISS2496</strain>
    </source>
</reference>
<gene>
    <name evidence="1" type="ORF">T12_6260</name>
</gene>
<keyword evidence="2" id="KW-1185">Reference proteome</keyword>
<evidence type="ECO:0000313" key="1">
    <source>
        <dbReference type="EMBL" id="KRY20632.1"/>
    </source>
</evidence>
<dbReference type="EMBL" id="JYDQ01000023">
    <property type="protein sequence ID" value="KRY20632.1"/>
    <property type="molecule type" value="Genomic_DNA"/>
</dbReference>
<dbReference type="OrthoDB" id="10355060at2759"/>
<organism evidence="1 2">
    <name type="scientific">Trichinella patagoniensis</name>
    <dbReference type="NCBI Taxonomy" id="990121"/>
    <lineage>
        <taxon>Eukaryota</taxon>
        <taxon>Metazoa</taxon>
        <taxon>Ecdysozoa</taxon>
        <taxon>Nematoda</taxon>
        <taxon>Enoplea</taxon>
        <taxon>Dorylaimia</taxon>
        <taxon>Trichinellida</taxon>
        <taxon>Trichinellidae</taxon>
        <taxon>Trichinella</taxon>
    </lineage>
</organism>
<comment type="caution">
    <text evidence="1">The sequence shown here is derived from an EMBL/GenBank/DDBJ whole genome shotgun (WGS) entry which is preliminary data.</text>
</comment>
<evidence type="ECO:0000313" key="2">
    <source>
        <dbReference type="Proteomes" id="UP000054783"/>
    </source>
</evidence>
<sequence length="258" mass="30030">MKVQAQNLTSAQRRHHDIRLQTWLSTASARHIQCEINQPVEIKHKCYYNQQLLLAGRIIKCAGFASISDVPTKIASWYNFFAISRQIRVCTTCDQFWKVLLQTNPYLLNKWPLKFACAYLNTQESSPSGTPLKRLQDVRYSMKLSSLLQYFFVLGKSIFLHFLSNWNKFIDIVSGRFEFRQVSLPSLTSPLKSHHCTTFLQYLGKYAFVRRETSKFWKVLLQTNPYLLNKWPLKFACAYLNTQESSPSGTPLKRLQDG</sequence>
<name>A0A0V1A725_9BILA</name>
<accession>A0A0V1A725</accession>
<proteinExistence type="predicted"/>
<protein>
    <submittedName>
        <fullName evidence="1">Uncharacterized protein</fullName>
    </submittedName>
</protein>